<dbReference type="OrthoDB" id="9808424at2"/>
<name>M0QQV1_9ACTN</name>
<reference evidence="4 5" key="1">
    <citation type="submission" date="2013-01" db="EMBL/GenBank/DDBJ databases">
        <title>Whole genome shotgun sequence of Gordonia soli NBRC 108243.</title>
        <authorList>
            <person name="Isaki-Nakamura S."/>
            <person name="Hosoyama A."/>
            <person name="Tsuchikane K."/>
            <person name="Ando Y."/>
            <person name="Baba S."/>
            <person name="Ohji S."/>
            <person name="Hamada M."/>
            <person name="Tamura T."/>
            <person name="Yamazoe A."/>
            <person name="Yamazaki S."/>
            <person name="Fujita N."/>
        </authorList>
    </citation>
    <scope>NUCLEOTIDE SEQUENCE [LARGE SCALE GENOMIC DNA]</scope>
    <source>
        <strain evidence="4 5">NBRC 108243</strain>
    </source>
</reference>
<dbReference type="AlphaFoldDB" id="M0QQV1"/>
<dbReference type="PANTHER" id="PTHR10434">
    <property type="entry name" value="1-ACYL-SN-GLYCEROL-3-PHOSPHATE ACYLTRANSFERASE"/>
    <property type="match status" value="1"/>
</dbReference>
<dbReference type="SMART" id="SM00563">
    <property type="entry name" value="PlsC"/>
    <property type="match status" value="1"/>
</dbReference>
<keyword evidence="5" id="KW-1185">Reference proteome</keyword>
<evidence type="ECO:0000259" key="3">
    <source>
        <dbReference type="SMART" id="SM00563"/>
    </source>
</evidence>
<dbReference type="STRING" id="1223545.GS4_41_00200"/>
<feature type="domain" description="Phospholipid/glycerol acyltransferase" evidence="3">
    <location>
        <begin position="40"/>
        <end position="159"/>
    </location>
</feature>
<dbReference type="Pfam" id="PF01553">
    <property type="entry name" value="Acyltransferase"/>
    <property type="match status" value="1"/>
</dbReference>
<dbReference type="GO" id="GO:0006654">
    <property type="term" value="P:phosphatidic acid biosynthetic process"/>
    <property type="evidence" value="ECO:0007669"/>
    <property type="project" value="TreeGrafter"/>
</dbReference>
<dbReference type="Proteomes" id="UP000011666">
    <property type="component" value="Unassembled WGS sequence"/>
</dbReference>
<dbReference type="SUPFAM" id="SSF69593">
    <property type="entry name" value="Glycerol-3-phosphate (1)-acyltransferase"/>
    <property type="match status" value="1"/>
</dbReference>
<keyword evidence="2 4" id="KW-0012">Acyltransferase</keyword>
<dbReference type="PANTHER" id="PTHR10434:SF11">
    <property type="entry name" value="1-ACYL-SN-GLYCEROL-3-PHOSPHATE ACYLTRANSFERASE"/>
    <property type="match status" value="1"/>
</dbReference>
<dbReference type="EMBL" id="BANX01000041">
    <property type="protein sequence ID" value="GAC70774.1"/>
    <property type="molecule type" value="Genomic_DNA"/>
</dbReference>
<evidence type="ECO:0000313" key="5">
    <source>
        <dbReference type="Proteomes" id="UP000011666"/>
    </source>
</evidence>
<evidence type="ECO:0000256" key="2">
    <source>
        <dbReference type="ARBA" id="ARBA00023315"/>
    </source>
</evidence>
<dbReference type="InterPro" id="IPR002123">
    <property type="entry name" value="Plipid/glycerol_acylTrfase"/>
</dbReference>
<proteinExistence type="predicted"/>
<dbReference type="GO" id="GO:0005886">
    <property type="term" value="C:plasma membrane"/>
    <property type="evidence" value="ECO:0007669"/>
    <property type="project" value="TreeGrafter"/>
</dbReference>
<dbReference type="CDD" id="cd07989">
    <property type="entry name" value="LPLAT_AGPAT-like"/>
    <property type="match status" value="1"/>
</dbReference>
<organism evidence="4 5">
    <name type="scientific">Gordonia soli NBRC 108243</name>
    <dbReference type="NCBI Taxonomy" id="1223545"/>
    <lineage>
        <taxon>Bacteria</taxon>
        <taxon>Bacillati</taxon>
        <taxon>Actinomycetota</taxon>
        <taxon>Actinomycetes</taxon>
        <taxon>Mycobacteriales</taxon>
        <taxon>Gordoniaceae</taxon>
        <taxon>Gordonia</taxon>
    </lineage>
</organism>
<dbReference type="eggNOG" id="COG0204">
    <property type="taxonomic scope" value="Bacteria"/>
</dbReference>
<comment type="caution">
    <text evidence="4">The sequence shown here is derived from an EMBL/GenBank/DDBJ whole genome shotgun (WGS) entry which is preliminary data.</text>
</comment>
<protein>
    <submittedName>
        <fullName evidence="4">Putative acyltransferase</fullName>
    </submittedName>
</protein>
<evidence type="ECO:0000313" key="4">
    <source>
        <dbReference type="EMBL" id="GAC70774.1"/>
    </source>
</evidence>
<sequence>MSRRPTLYLICRHVVIGPWLRFRGRPRIIGREHVPRRGAVILAANHLAVSDSFYLTLAARRPVSFLAKSDYFEGRGLRGRLTRRFFAGLGQIAVDRRGGDSARAALDAASAILARGDAWGIHPEGTRSPDGDLHRGHTGVIRVAAGTGAPVVPVAIRGTRRDETARWNRVEVTFLPPMDLSATPTDDPTAIREATDALMNKIAVASGQRYADTYARPPMPDTPQSA</sequence>
<gene>
    <name evidence="4" type="ORF">GS4_41_00200</name>
</gene>
<keyword evidence="1 4" id="KW-0808">Transferase</keyword>
<evidence type="ECO:0000256" key="1">
    <source>
        <dbReference type="ARBA" id="ARBA00022679"/>
    </source>
</evidence>
<accession>M0QQV1</accession>
<dbReference type="GO" id="GO:0003841">
    <property type="term" value="F:1-acylglycerol-3-phosphate O-acyltransferase activity"/>
    <property type="evidence" value="ECO:0007669"/>
    <property type="project" value="TreeGrafter"/>
</dbReference>
<dbReference type="RefSeq" id="WP_007625108.1">
    <property type="nucleotide sequence ID" value="NZ_BANX01000041.1"/>
</dbReference>